<evidence type="ECO:0000256" key="8">
    <source>
        <dbReference type="ARBA" id="ARBA00023049"/>
    </source>
</evidence>
<dbReference type="EC" id="3.4.11.9" evidence="4"/>
<evidence type="ECO:0000256" key="2">
    <source>
        <dbReference type="ARBA" id="ARBA00001936"/>
    </source>
</evidence>
<dbReference type="PANTHER" id="PTHR43226">
    <property type="entry name" value="XAA-PRO AMINOPEPTIDASE 3"/>
    <property type="match status" value="1"/>
</dbReference>
<comment type="similarity">
    <text evidence="3 10">Belongs to the peptidase M24B family.</text>
</comment>
<keyword evidence="5" id="KW-0645">Protease</keyword>
<keyword evidence="12" id="KW-0031">Aminopeptidase</keyword>
<dbReference type="EMBL" id="CP109965">
    <property type="protein sequence ID" value="WAJ69783.1"/>
    <property type="molecule type" value="Genomic_DNA"/>
</dbReference>
<evidence type="ECO:0000256" key="6">
    <source>
        <dbReference type="ARBA" id="ARBA00022723"/>
    </source>
</evidence>
<dbReference type="CDD" id="cd01087">
    <property type="entry name" value="Prolidase"/>
    <property type="match status" value="1"/>
</dbReference>
<evidence type="ECO:0000256" key="10">
    <source>
        <dbReference type="RuleBase" id="RU000590"/>
    </source>
</evidence>
<dbReference type="Gene3D" id="3.90.230.10">
    <property type="entry name" value="Creatinase/methionine aminopeptidase superfamily"/>
    <property type="match status" value="1"/>
</dbReference>
<organism evidence="12 13">
    <name type="scientific">Catenovulum adriaticum</name>
    <dbReference type="NCBI Taxonomy" id="2984846"/>
    <lineage>
        <taxon>Bacteria</taxon>
        <taxon>Pseudomonadati</taxon>
        <taxon>Pseudomonadota</taxon>
        <taxon>Gammaproteobacteria</taxon>
        <taxon>Alteromonadales</taxon>
        <taxon>Alteromonadaceae</taxon>
        <taxon>Catenovulum</taxon>
    </lineage>
</organism>
<evidence type="ECO:0000256" key="4">
    <source>
        <dbReference type="ARBA" id="ARBA00012574"/>
    </source>
</evidence>
<accession>A0ABY7AJN6</accession>
<dbReference type="InterPro" id="IPR036005">
    <property type="entry name" value="Creatinase/aminopeptidase-like"/>
</dbReference>
<dbReference type="InterPro" id="IPR001131">
    <property type="entry name" value="Peptidase_M24B_aminopep-P_CS"/>
</dbReference>
<dbReference type="SUPFAM" id="SSF53092">
    <property type="entry name" value="Creatinase/prolidase N-terminal domain"/>
    <property type="match status" value="1"/>
</dbReference>
<evidence type="ECO:0000313" key="12">
    <source>
        <dbReference type="EMBL" id="WAJ69783.1"/>
    </source>
</evidence>
<dbReference type="InterPro" id="IPR007865">
    <property type="entry name" value="Aminopep_P_N"/>
</dbReference>
<dbReference type="GO" id="GO:0004177">
    <property type="term" value="F:aminopeptidase activity"/>
    <property type="evidence" value="ECO:0007669"/>
    <property type="project" value="UniProtKB-KW"/>
</dbReference>
<dbReference type="Pfam" id="PF00557">
    <property type="entry name" value="Peptidase_M24"/>
    <property type="match status" value="1"/>
</dbReference>
<comment type="cofactor">
    <cofactor evidence="2">
        <name>Mn(2+)</name>
        <dbReference type="ChEBI" id="CHEBI:29035"/>
    </cofactor>
</comment>
<keyword evidence="6 10" id="KW-0479">Metal-binding</keyword>
<evidence type="ECO:0000256" key="5">
    <source>
        <dbReference type="ARBA" id="ARBA00022670"/>
    </source>
</evidence>
<dbReference type="Proteomes" id="UP001163726">
    <property type="component" value="Chromosome"/>
</dbReference>
<keyword evidence="8" id="KW-0482">Metalloprotease</keyword>
<gene>
    <name evidence="12" type="primary">pepP</name>
    <name evidence="12" type="ORF">OLW01_11555</name>
</gene>
<sequence>MITQSEYLARRQAILEKMQDKSICIVMAASEKTRSNDTEYLFRQDSDFTYLTGFNEPDACLLLIKPDPQSDSPTQSILFCREKNKLAEIWNGRRIGPDLAQRTYAVDQAFSLSELETQLVSFLDGQAGVYWSQGASEAVDKKILHVIQQIRNKGKLGLPPYQLMDLRPIIHELRLIKSAAELAIMQKAADISCDAHIRAMKSTQAGKFEYQIEADILHEFAYQGARFAAYNSIVAGGDNACILHYTENSDELKQDDLLLIDAGCELSGYAADITRTFPVSGQFSEAQAQLYQLVLNAQTQAIKTLKPGQTLANATQIAVDVITQGLIDLGLLTGTLAENTQPQDEKPPAYRQFFMHGLSHWLGLDVHDVGAYKINKQDRPLEPGMVITVEPGLYVANDADVAEKWRGIGIRIEDNIAITADGYLNLTQAAPKTISDIEAIMFNKEAVK</sequence>
<evidence type="ECO:0000256" key="3">
    <source>
        <dbReference type="ARBA" id="ARBA00008766"/>
    </source>
</evidence>
<protein>
    <recommendedName>
        <fullName evidence="4">Xaa-Pro aminopeptidase</fullName>
        <ecNumber evidence="4">3.4.11.9</ecNumber>
    </recommendedName>
</protein>
<evidence type="ECO:0000259" key="11">
    <source>
        <dbReference type="SMART" id="SM01011"/>
    </source>
</evidence>
<keyword evidence="13" id="KW-1185">Reference proteome</keyword>
<dbReference type="PANTHER" id="PTHR43226:SF4">
    <property type="entry name" value="XAA-PRO AMINOPEPTIDASE 3"/>
    <property type="match status" value="1"/>
</dbReference>
<keyword evidence="7 12" id="KW-0378">Hydrolase</keyword>
<keyword evidence="9" id="KW-0464">Manganese</keyword>
<evidence type="ECO:0000256" key="7">
    <source>
        <dbReference type="ARBA" id="ARBA00022801"/>
    </source>
</evidence>
<dbReference type="InterPro" id="IPR052433">
    <property type="entry name" value="X-Pro_dipept-like"/>
</dbReference>
<comment type="catalytic activity">
    <reaction evidence="1">
        <text>Release of any N-terminal amino acid, including proline, that is linked to proline, even from a dipeptide or tripeptide.</text>
        <dbReference type="EC" id="3.4.11.9"/>
    </reaction>
</comment>
<dbReference type="SMART" id="SM01011">
    <property type="entry name" value="AMP_N"/>
    <property type="match status" value="1"/>
</dbReference>
<dbReference type="PROSITE" id="PS00491">
    <property type="entry name" value="PROLINE_PEPTIDASE"/>
    <property type="match status" value="1"/>
</dbReference>
<proteinExistence type="inferred from homology"/>
<dbReference type="Pfam" id="PF05195">
    <property type="entry name" value="AMP_N"/>
    <property type="match status" value="1"/>
</dbReference>
<feature type="domain" description="Aminopeptidase P N-terminal" evidence="11">
    <location>
        <begin position="2"/>
        <end position="140"/>
    </location>
</feature>
<reference evidence="12" key="1">
    <citation type="submission" date="2022-10" db="EMBL/GenBank/DDBJ databases">
        <title>Catenovulum adriacola sp. nov. isolated in the Harbour of Susak.</title>
        <authorList>
            <person name="Schoch T."/>
            <person name="Reich S.J."/>
            <person name="Stoeferle S."/>
            <person name="Flaiz M."/>
            <person name="Kazda M."/>
            <person name="Riedel C.U."/>
            <person name="Duerre P."/>
        </authorList>
    </citation>
    <scope>NUCLEOTIDE SEQUENCE</scope>
    <source>
        <strain evidence="12">TS8</strain>
    </source>
</reference>
<name>A0ABY7AJN6_9ALTE</name>
<dbReference type="InterPro" id="IPR029149">
    <property type="entry name" value="Creatin/AminoP/Spt16_N"/>
</dbReference>
<evidence type="ECO:0000256" key="1">
    <source>
        <dbReference type="ARBA" id="ARBA00001424"/>
    </source>
</evidence>
<evidence type="ECO:0000256" key="9">
    <source>
        <dbReference type="ARBA" id="ARBA00023211"/>
    </source>
</evidence>
<dbReference type="SUPFAM" id="SSF55920">
    <property type="entry name" value="Creatinase/aminopeptidase"/>
    <property type="match status" value="1"/>
</dbReference>
<dbReference type="NCBIfam" id="NF008131">
    <property type="entry name" value="PRK10879.1"/>
    <property type="match status" value="1"/>
</dbReference>
<evidence type="ECO:0000313" key="13">
    <source>
        <dbReference type="Proteomes" id="UP001163726"/>
    </source>
</evidence>
<dbReference type="RefSeq" id="WP_268074067.1">
    <property type="nucleotide sequence ID" value="NZ_CP109965.1"/>
</dbReference>
<dbReference type="InterPro" id="IPR000994">
    <property type="entry name" value="Pept_M24"/>
</dbReference>
<dbReference type="Gene3D" id="3.40.350.10">
    <property type="entry name" value="Creatinase/prolidase N-terminal domain"/>
    <property type="match status" value="1"/>
</dbReference>